<dbReference type="InterPro" id="IPR031127">
    <property type="entry name" value="E3_UB_ligase_RBR"/>
</dbReference>
<dbReference type="InterPro" id="IPR044066">
    <property type="entry name" value="TRIAD_supradom"/>
</dbReference>
<evidence type="ECO:0000256" key="6">
    <source>
        <dbReference type="ARBA" id="ARBA00022771"/>
    </source>
</evidence>
<dbReference type="PROSITE" id="PS51873">
    <property type="entry name" value="TRIAD"/>
    <property type="match status" value="1"/>
</dbReference>
<keyword evidence="3" id="KW-0808">Transferase</keyword>
<dbReference type="Pfam" id="PF01485">
    <property type="entry name" value="IBR"/>
    <property type="match status" value="1"/>
</dbReference>
<dbReference type="SMART" id="SM00647">
    <property type="entry name" value="IBR"/>
    <property type="match status" value="2"/>
</dbReference>
<feature type="region of interest" description="Disordered" evidence="9">
    <location>
        <begin position="877"/>
        <end position="910"/>
    </location>
</feature>
<dbReference type="InterPro" id="IPR002867">
    <property type="entry name" value="IBR_dom"/>
</dbReference>
<protein>
    <recommendedName>
        <fullName evidence="2">RBR-type E3 ubiquitin transferase</fullName>
        <ecNumber evidence="2">2.3.2.31</ecNumber>
    </recommendedName>
</protein>
<reference evidence="11" key="1">
    <citation type="submission" date="2021-01" db="EMBL/GenBank/DDBJ databases">
        <authorList>
            <person name="Corre E."/>
            <person name="Pelletier E."/>
            <person name="Niang G."/>
            <person name="Scheremetjew M."/>
            <person name="Finn R."/>
            <person name="Kale V."/>
            <person name="Holt S."/>
            <person name="Cochrane G."/>
            <person name="Meng A."/>
            <person name="Brown T."/>
            <person name="Cohen L."/>
        </authorList>
    </citation>
    <scope>NUCLEOTIDE SEQUENCE</scope>
    <source>
        <strain evidence="11">CCMP1510</strain>
    </source>
</reference>
<evidence type="ECO:0000256" key="3">
    <source>
        <dbReference type="ARBA" id="ARBA00022679"/>
    </source>
</evidence>
<keyword evidence="7" id="KW-0833">Ubl conjugation pathway</keyword>
<keyword evidence="5" id="KW-0677">Repeat</keyword>
<evidence type="ECO:0000256" key="1">
    <source>
        <dbReference type="ARBA" id="ARBA00001798"/>
    </source>
</evidence>
<keyword evidence="4" id="KW-0479">Metal-binding</keyword>
<dbReference type="GO" id="GO:0016567">
    <property type="term" value="P:protein ubiquitination"/>
    <property type="evidence" value="ECO:0007669"/>
    <property type="project" value="InterPro"/>
</dbReference>
<feature type="compositionally biased region" description="Low complexity" evidence="9">
    <location>
        <begin position="899"/>
        <end position="910"/>
    </location>
</feature>
<evidence type="ECO:0000256" key="4">
    <source>
        <dbReference type="ARBA" id="ARBA00022723"/>
    </source>
</evidence>
<dbReference type="EC" id="2.3.2.31" evidence="2"/>
<dbReference type="Gene3D" id="1.20.120.1750">
    <property type="match status" value="1"/>
</dbReference>
<name>A0A7S3JT94_9STRA</name>
<dbReference type="CDD" id="cd20335">
    <property type="entry name" value="BRcat_RBR"/>
    <property type="match status" value="1"/>
</dbReference>
<evidence type="ECO:0000256" key="8">
    <source>
        <dbReference type="ARBA" id="ARBA00022833"/>
    </source>
</evidence>
<evidence type="ECO:0000313" key="11">
    <source>
        <dbReference type="EMBL" id="CAE0362161.1"/>
    </source>
</evidence>
<sequence length="910" mass="105810">MKRHAYYSVRLFTHGCLALQKTIKTEQLYIWVYNEFLHLLHRVKDLSTWDYIVNLFHQQVSLLCNWSHRNDTTKKKVKTQEEDTRFPNLRCQTHKEINFKLDDCDKLKVARNEFSKIEARRAILQVLISLEKCMPDHDTQLLQDDKQNLLGHRIFVAYRYQQVVKMTYSTTASAAKIMMKHQLPFYFLNRPLPKNVMRIAIQEIEEDTDSLCTLFAQEERANDQGCTLQCSQALQDFLSRITKFDQLRKDRHYLERVEGSRMNPLTSALHLLDDNAIRTLENIRFDRDINTSLQLLQDVHYSLLYNLQDEAKTAVLIKQIIQEKLICASQFAAIIPGDRVLIDNHYGLVIKPVLTSNDLPPVADAQLENQNALWYIAMDDNSRNRRTRGNYDSKCGFWSIQRRHLRLVIDPEHSTQLSIPAIETYLNFLNDRTHAFKKAHNIQVITQGREKAHIFYAQQNDAFDWYSIDLNKCNEKRLERLARRVHIDLGEYYQKFNELKLERSYLNTACGGNDSRVDADNELSLTVLERQVKMLRREYNHRQAIFADYVHELKMHMATQSSFPSKHWLDTHLSKRFSNTYMQRDARLAGSALEAFIIDKVSDGQEEISNDDVFIFPFPELKENDYICLTDGAMRGVRHTFNWWLTCWCNIKDCIVCYEAHTPQDYIKPDNSFQYCDELKNTCRNCIADLARTALSDSSFLTEHGLPCFGCENTFTETMIRKEALLNAEECNKLRRFIRMRRIGDGVNKFWCPNVPSCDTVIDIPNAHWPLQTSTWIRCPTCGIAVCLKCRQRGHPFQDCQSGISSANVDFANSQGFQICPKCHVLVEKTHACDHLTCKCGERFCYKCGASGHGCRINCTKARRPIGEGLTVSKFAPSFESTREESDSMASSDNEENSSESISEQEYYDY</sequence>
<accession>A0A7S3JT94</accession>
<organism evidence="11">
    <name type="scientific">Aureoumbra lagunensis</name>
    <dbReference type="NCBI Taxonomy" id="44058"/>
    <lineage>
        <taxon>Eukaryota</taxon>
        <taxon>Sar</taxon>
        <taxon>Stramenopiles</taxon>
        <taxon>Ochrophyta</taxon>
        <taxon>Pelagophyceae</taxon>
        <taxon>Pelagomonadales</taxon>
        <taxon>Aureoumbra</taxon>
    </lineage>
</organism>
<dbReference type="GO" id="GO:0008270">
    <property type="term" value="F:zinc ion binding"/>
    <property type="evidence" value="ECO:0007669"/>
    <property type="project" value="UniProtKB-KW"/>
</dbReference>
<keyword evidence="8" id="KW-0862">Zinc</keyword>
<proteinExistence type="predicted"/>
<evidence type="ECO:0000256" key="2">
    <source>
        <dbReference type="ARBA" id="ARBA00012251"/>
    </source>
</evidence>
<dbReference type="EMBL" id="HBIJ01004092">
    <property type="protein sequence ID" value="CAE0362161.1"/>
    <property type="molecule type" value="Transcribed_RNA"/>
</dbReference>
<evidence type="ECO:0000256" key="9">
    <source>
        <dbReference type="SAM" id="MobiDB-lite"/>
    </source>
</evidence>
<dbReference type="GO" id="GO:0061630">
    <property type="term" value="F:ubiquitin protein ligase activity"/>
    <property type="evidence" value="ECO:0007669"/>
    <property type="project" value="UniProtKB-EC"/>
</dbReference>
<dbReference type="CDD" id="cd22584">
    <property type="entry name" value="Rcat_RBR_unk"/>
    <property type="match status" value="1"/>
</dbReference>
<dbReference type="AlphaFoldDB" id="A0A7S3JT94"/>
<evidence type="ECO:0000256" key="7">
    <source>
        <dbReference type="ARBA" id="ARBA00022786"/>
    </source>
</evidence>
<comment type="catalytic activity">
    <reaction evidence="1">
        <text>[E2 ubiquitin-conjugating enzyme]-S-ubiquitinyl-L-cysteine + [acceptor protein]-L-lysine = [E2 ubiquitin-conjugating enzyme]-L-cysteine + [acceptor protein]-N(6)-ubiquitinyl-L-lysine.</text>
        <dbReference type="EC" id="2.3.2.31"/>
    </reaction>
</comment>
<feature type="domain" description="RING-type" evidence="10">
    <location>
        <begin position="650"/>
        <end position="863"/>
    </location>
</feature>
<evidence type="ECO:0000256" key="5">
    <source>
        <dbReference type="ARBA" id="ARBA00022737"/>
    </source>
</evidence>
<evidence type="ECO:0000259" key="10">
    <source>
        <dbReference type="PROSITE" id="PS51873"/>
    </source>
</evidence>
<dbReference type="PANTHER" id="PTHR11685">
    <property type="entry name" value="RBR FAMILY RING FINGER AND IBR DOMAIN-CONTAINING"/>
    <property type="match status" value="1"/>
</dbReference>
<keyword evidence="6" id="KW-0863">Zinc-finger</keyword>
<gene>
    <name evidence="11" type="ORF">ALAG00032_LOCUS2902</name>
</gene>
<dbReference type="SUPFAM" id="SSF57850">
    <property type="entry name" value="RING/U-box"/>
    <property type="match status" value="1"/>
</dbReference>